<dbReference type="InterPro" id="IPR000943">
    <property type="entry name" value="RNA_pol_sigma70"/>
</dbReference>
<dbReference type="InterPro" id="IPR007630">
    <property type="entry name" value="RNA_pol_sigma70_r4"/>
</dbReference>
<dbReference type="RefSeq" id="WP_161968063.1">
    <property type="nucleotide sequence ID" value="NZ_NIDE01000019.1"/>
</dbReference>
<name>A0A225DFT4_9BACT</name>
<evidence type="ECO:0000313" key="7">
    <source>
        <dbReference type="EMBL" id="OWK34947.1"/>
    </source>
</evidence>
<protein>
    <submittedName>
        <fullName evidence="7">Uncharacterized protein</fullName>
    </submittedName>
</protein>
<dbReference type="InterPro" id="IPR007627">
    <property type="entry name" value="RNA_pol_sigma70_r2"/>
</dbReference>
<accession>A0A225DFT4</accession>
<dbReference type="EMBL" id="NIDE01000019">
    <property type="protein sequence ID" value="OWK34947.1"/>
    <property type="molecule type" value="Genomic_DNA"/>
</dbReference>
<keyword evidence="3" id="KW-0238">DNA-binding</keyword>
<keyword evidence="4" id="KW-0804">Transcription</keyword>
<keyword evidence="8" id="KW-1185">Reference proteome</keyword>
<dbReference type="NCBIfam" id="TIGR02937">
    <property type="entry name" value="sigma70-ECF"/>
    <property type="match status" value="1"/>
</dbReference>
<dbReference type="Gene3D" id="1.20.140.160">
    <property type="match status" value="1"/>
</dbReference>
<proteinExistence type="predicted"/>
<feature type="domain" description="RNA polymerase sigma-70 region 2" evidence="5">
    <location>
        <begin position="15"/>
        <end position="86"/>
    </location>
</feature>
<dbReference type="Pfam" id="PF04545">
    <property type="entry name" value="Sigma70_r4"/>
    <property type="match status" value="1"/>
</dbReference>
<dbReference type="InterPro" id="IPR014284">
    <property type="entry name" value="RNA_pol_sigma-70_dom"/>
</dbReference>
<keyword evidence="2" id="KW-0731">Sigma factor</keyword>
<evidence type="ECO:0000256" key="2">
    <source>
        <dbReference type="ARBA" id="ARBA00023082"/>
    </source>
</evidence>
<dbReference type="Pfam" id="PF04542">
    <property type="entry name" value="Sigma70_r2"/>
    <property type="match status" value="1"/>
</dbReference>
<gene>
    <name evidence="7" type="ORF">FRUB_09789</name>
</gene>
<dbReference type="GO" id="GO:0016987">
    <property type="term" value="F:sigma factor activity"/>
    <property type="evidence" value="ECO:0007669"/>
    <property type="project" value="UniProtKB-KW"/>
</dbReference>
<sequence>MFDPQKEPTDPILLAAKYDPLARKIAGRFHHQIPAGADYTDLLQESRLAVYLSAERFKPELGLQFSTLAVACAIRRILDFLRRERRGGFTWTGERKAGHVPPKVLDQRSDADGFPALFDASYDPEDAPIEWNQAEWQAVLGGLKERTRRAVYLKFKEGRTLEEIGAELRISKERVRQLISDGLERLRMQRADLIEELA</sequence>
<dbReference type="SUPFAM" id="SSF88659">
    <property type="entry name" value="Sigma3 and sigma4 domains of RNA polymerase sigma factors"/>
    <property type="match status" value="1"/>
</dbReference>
<dbReference type="GO" id="GO:0006352">
    <property type="term" value="P:DNA-templated transcription initiation"/>
    <property type="evidence" value="ECO:0007669"/>
    <property type="project" value="InterPro"/>
</dbReference>
<dbReference type="InterPro" id="IPR013325">
    <property type="entry name" value="RNA_pol_sigma_r2"/>
</dbReference>
<evidence type="ECO:0000259" key="5">
    <source>
        <dbReference type="Pfam" id="PF04542"/>
    </source>
</evidence>
<dbReference type="InterPro" id="IPR013324">
    <property type="entry name" value="RNA_pol_sigma_r3/r4-like"/>
</dbReference>
<keyword evidence="1" id="KW-0805">Transcription regulation</keyword>
<evidence type="ECO:0000259" key="6">
    <source>
        <dbReference type="Pfam" id="PF04545"/>
    </source>
</evidence>
<evidence type="ECO:0000313" key="8">
    <source>
        <dbReference type="Proteomes" id="UP000214646"/>
    </source>
</evidence>
<evidence type="ECO:0000256" key="4">
    <source>
        <dbReference type="ARBA" id="ARBA00023163"/>
    </source>
</evidence>
<reference evidence="8" key="1">
    <citation type="submission" date="2017-06" db="EMBL/GenBank/DDBJ databases">
        <title>Genome analysis of Fimbriiglobus ruber SP5, the first member of the order Planctomycetales with confirmed chitinolytic capability.</title>
        <authorList>
            <person name="Ravin N.V."/>
            <person name="Rakitin A.L."/>
            <person name="Ivanova A.A."/>
            <person name="Beletsky A.V."/>
            <person name="Kulichevskaya I.S."/>
            <person name="Mardanov A.V."/>
            <person name="Dedysh S.N."/>
        </authorList>
    </citation>
    <scope>NUCLEOTIDE SEQUENCE [LARGE SCALE GENOMIC DNA]</scope>
    <source>
        <strain evidence="8">SP5</strain>
    </source>
</reference>
<dbReference type="PANTHER" id="PTHR30385">
    <property type="entry name" value="SIGMA FACTOR F FLAGELLAR"/>
    <property type="match status" value="1"/>
</dbReference>
<feature type="domain" description="RNA polymerase sigma-70 region 4" evidence="6">
    <location>
        <begin position="139"/>
        <end position="187"/>
    </location>
</feature>
<evidence type="ECO:0000256" key="3">
    <source>
        <dbReference type="ARBA" id="ARBA00023125"/>
    </source>
</evidence>
<dbReference type="OrthoDB" id="9783788at2"/>
<dbReference type="CDD" id="cd06171">
    <property type="entry name" value="Sigma70_r4"/>
    <property type="match status" value="1"/>
</dbReference>
<dbReference type="Proteomes" id="UP000214646">
    <property type="component" value="Unassembled WGS sequence"/>
</dbReference>
<dbReference type="GO" id="GO:0003677">
    <property type="term" value="F:DNA binding"/>
    <property type="evidence" value="ECO:0007669"/>
    <property type="project" value="UniProtKB-KW"/>
</dbReference>
<dbReference type="AlphaFoldDB" id="A0A225DFT4"/>
<organism evidence="7 8">
    <name type="scientific">Fimbriiglobus ruber</name>
    <dbReference type="NCBI Taxonomy" id="1908690"/>
    <lineage>
        <taxon>Bacteria</taxon>
        <taxon>Pseudomonadati</taxon>
        <taxon>Planctomycetota</taxon>
        <taxon>Planctomycetia</taxon>
        <taxon>Gemmatales</taxon>
        <taxon>Gemmataceae</taxon>
        <taxon>Fimbriiglobus</taxon>
    </lineage>
</organism>
<comment type="caution">
    <text evidence="7">The sequence shown here is derived from an EMBL/GenBank/DDBJ whole genome shotgun (WGS) entry which is preliminary data.</text>
</comment>
<dbReference type="PRINTS" id="PR00046">
    <property type="entry name" value="SIGMA70FCT"/>
</dbReference>
<dbReference type="SUPFAM" id="SSF88946">
    <property type="entry name" value="Sigma2 domain of RNA polymerase sigma factors"/>
    <property type="match status" value="1"/>
</dbReference>
<evidence type="ECO:0000256" key="1">
    <source>
        <dbReference type="ARBA" id="ARBA00023015"/>
    </source>
</evidence>
<dbReference type="Gene3D" id="1.10.1740.10">
    <property type="match status" value="1"/>
</dbReference>